<feature type="compositionally biased region" description="Polar residues" evidence="1">
    <location>
        <begin position="269"/>
        <end position="285"/>
    </location>
</feature>
<protein>
    <submittedName>
        <fullName evidence="2">Uncharacterized protein</fullName>
    </submittedName>
</protein>
<feature type="compositionally biased region" description="Polar residues" evidence="1">
    <location>
        <begin position="194"/>
        <end position="210"/>
    </location>
</feature>
<feature type="region of interest" description="Disordered" evidence="1">
    <location>
        <begin position="269"/>
        <end position="293"/>
    </location>
</feature>
<dbReference type="AlphaFoldDB" id="A0AA86J1Y0"/>
<accession>A0AA86J1Y0</accession>
<keyword evidence="3" id="KW-1185">Reference proteome</keyword>
<reference evidence="2 3" key="1">
    <citation type="submission" date="2023-10" db="EMBL/GenBank/DDBJ databases">
        <title>Complete Genome Sequence of Limnobacter thiooxidans CS-K2T, Isolated from freshwater lake sediments in Bavaria, Germany.</title>
        <authorList>
            <person name="Naruki M."/>
            <person name="Watanabe A."/>
            <person name="Warashina T."/>
            <person name="Morita T."/>
            <person name="Arakawa K."/>
        </authorList>
    </citation>
    <scope>NUCLEOTIDE SEQUENCE [LARGE SCALE GENOMIC DNA]</scope>
    <source>
        <strain evidence="2 3">CS-K2</strain>
    </source>
</reference>
<dbReference type="EMBL" id="AP028947">
    <property type="protein sequence ID" value="BET26086.1"/>
    <property type="molecule type" value="Genomic_DNA"/>
</dbReference>
<proteinExistence type="predicted"/>
<feature type="compositionally biased region" description="Basic and acidic residues" evidence="1">
    <location>
        <begin position="160"/>
        <end position="177"/>
    </location>
</feature>
<evidence type="ECO:0000256" key="1">
    <source>
        <dbReference type="SAM" id="MobiDB-lite"/>
    </source>
</evidence>
<dbReference type="Proteomes" id="UP001329151">
    <property type="component" value="Chromosome"/>
</dbReference>
<dbReference type="RefSeq" id="WP_130556412.1">
    <property type="nucleotide sequence ID" value="NZ_AP028947.1"/>
</dbReference>
<organism evidence="2 3">
    <name type="scientific">Limnobacter thiooxidans</name>
    <dbReference type="NCBI Taxonomy" id="131080"/>
    <lineage>
        <taxon>Bacteria</taxon>
        <taxon>Pseudomonadati</taxon>
        <taxon>Pseudomonadota</taxon>
        <taxon>Betaproteobacteria</taxon>
        <taxon>Burkholderiales</taxon>
        <taxon>Burkholderiaceae</taxon>
        <taxon>Limnobacter</taxon>
    </lineage>
</organism>
<gene>
    <name evidence="2" type="ORF">RGQ30_15870</name>
</gene>
<dbReference type="KEGG" id="lto:RGQ30_15870"/>
<evidence type="ECO:0000313" key="3">
    <source>
        <dbReference type="Proteomes" id="UP001329151"/>
    </source>
</evidence>
<evidence type="ECO:0000313" key="2">
    <source>
        <dbReference type="EMBL" id="BET26086.1"/>
    </source>
</evidence>
<sequence length="293" mass="32153">MEKKPEHIILIPDSGPLLELLRSNSLDELFVPFASLAVPDAVLHELLRSAKDEGHAIAVWVKDNNIPIFDTRTFAHGQCKELKESNLPQGAVVDLCLQEIMNEINLSAGKTAGIFLLEEHKCIGKHTFFSGRNCKNVTLKAFRKFLAGMTVAEPQAAHDNPSKVEPDAVMSLKEKRSSKTKRPSKSVPLEEAAQKTQDFTQNATQDSTPDVDNGPSKVVVPESPRLGGGFLTAMEAANPKLIEKRLRELAGQTTSVSRKTIEAFKARATSKSPANLKTMPDSQAVEQFRKSLM</sequence>
<feature type="region of interest" description="Disordered" evidence="1">
    <location>
        <begin position="155"/>
        <end position="224"/>
    </location>
</feature>
<name>A0AA86J1Y0_9BURK</name>